<organism evidence="1 2">
    <name type="scientific">[Eubacterium] hominis</name>
    <dbReference type="NCBI Taxonomy" id="2764325"/>
    <lineage>
        <taxon>Bacteria</taxon>
        <taxon>Bacillati</taxon>
        <taxon>Bacillota</taxon>
        <taxon>Erysipelotrichia</taxon>
        <taxon>Erysipelotrichales</taxon>
        <taxon>Erysipelotrichaceae</taxon>
        <taxon>Amedibacillus</taxon>
    </lineage>
</organism>
<dbReference type="EMBL" id="CP060636">
    <property type="protein sequence ID" value="QNM10969.1"/>
    <property type="molecule type" value="Genomic_DNA"/>
</dbReference>
<name>A0A7G9GJI7_9FIRM</name>
<evidence type="ECO:0008006" key="3">
    <source>
        <dbReference type="Google" id="ProtNLM"/>
    </source>
</evidence>
<sequence>MNEKLFNEIQVLLEEQPLLKMLENEKEYILEGIYKYTLEFNGCIAQGNRKVRFIVLKNFPINVPKFYVFDYPNDMEHIYTDGSVCLATIGEMIYFLNKNASLIAFIDKFVNSFIFTLDWFEKYKTYPFGDRNHGYKGLLDYYLNDLNLTVDQYKEMVFMIYDNKYRGHSQCFCGSKKKLRNCHGNYILPIIQNENYKNMFLNEAYMILTEDGKNVNK</sequence>
<proteinExistence type="predicted"/>
<keyword evidence="2" id="KW-1185">Reference proteome</keyword>
<dbReference type="AlphaFoldDB" id="A0A7G9GJI7"/>
<dbReference type="KEGG" id="ehn:H9Q80_11855"/>
<gene>
    <name evidence="1" type="ORF">H9Q80_11855</name>
</gene>
<dbReference type="Proteomes" id="UP000515856">
    <property type="component" value="Chromosome"/>
</dbReference>
<evidence type="ECO:0000313" key="1">
    <source>
        <dbReference type="EMBL" id="QNM10969.1"/>
    </source>
</evidence>
<evidence type="ECO:0000313" key="2">
    <source>
        <dbReference type="Proteomes" id="UP000515856"/>
    </source>
</evidence>
<reference evidence="1 2" key="1">
    <citation type="submission" date="2020-08" db="EMBL/GenBank/DDBJ databases">
        <authorList>
            <person name="Liu C."/>
            <person name="Sun Q."/>
        </authorList>
    </citation>
    <scope>NUCLEOTIDE SEQUENCE [LARGE SCALE GENOMIC DNA]</scope>
    <source>
        <strain evidence="1 2">NSJ-61</strain>
    </source>
</reference>
<protein>
    <recommendedName>
        <fullName evidence="3">SEC-C motif-containing protein</fullName>
    </recommendedName>
</protein>
<accession>A0A7G9GJI7</accession>
<dbReference type="RefSeq" id="WP_117453281.1">
    <property type="nucleotide sequence ID" value="NZ_CP060636.1"/>
</dbReference>